<comment type="caution">
    <text evidence="4">The sequence shown here is derived from an EMBL/GenBank/DDBJ whole genome shotgun (WGS) entry which is preliminary data.</text>
</comment>
<proteinExistence type="inferred from homology"/>
<sequence length="376" mass="40866">MSDAELLTVTDAIFAAKRQVEALAARAAGELADRFTHDSGAHGVAAKTGCRNARVLLTDVDQISMGEASRLCRVGSATRPRVSLLGERMPPEYPQVAAALDVDGIEPREEVLVGRRSLVRTVLPNGMKRYILEADPVSAAFFDTAIDALVGAELRKPRFEPTETAPSTDEDECGEPHLQLAETRTIQQMYFDAFVEIVRHGLSCTQGPGPLNHTTVIVRMTLHSLLDGLGEAQLDGIEQPISAGTARRMAADAHIIPMVLGGDSEVLDFGVGRRLFSRAQKLALAERDGGCATPGCNRPPSYTQAHHILWWKAHGGPTDLTNGVLQCGPCHHRIHEEGWDIVVTHNVVWFIPPTSIDPNRRPRRGGRPPLLQPKGH</sequence>
<dbReference type="AlphaFoldDB" id="A0A3A5MBG8"/>
<dbReference type="Pfam" id="PF01844">
    <property type="entry name" value="HNH"/>
    <property type="match status" value="1"/>
</dbReference>
<evidence type="ECO:0000259" key="3">
    <source>
        <dbReference type="SMART" id="SM00507"/>
    </source>
</evidence>
<gene>
    <name evidence="4" type="ORF">D6T64_18955</name>
</gene>
<accession>A0A3A5MBG8</accession>
<comment type="similarity">
    <text evidence="1">Belongs to the Rv1128c/1148c/1588c/1702c/1945/3466 family.</text>
</comment>
<dbReference type="RefSeq" id="WP_119976231.1">
    <property type="nucleotide sequence ID" value="NZ_JBHSQA010000009.1"/>
</dbReference>
<evidence type="ECO:0000256" key="1">
    <source>
        <dbReference type="ARBA" id="ARBA00023450"/>
    </source>
</evidence>
<dbReference type="GO" id="GO:0003676">
    <property type="term" value="F:nucleic acid binding"/>
    <property type="evidence" value="ECO:0007669"/>
    <property type="project" value="InterPro"/>
</dbReference>
<dbReference type="InterPro" id="IPR003615">
    <property type="entry name" value="HNH_nuc"/>
</dbReference>
<dbReference type="InterPro" id="IPR003870">
    <property type="entry name" value="DUF222"/>
</dbReference>
<dbReference type="Gene3D" id="1.10.30.50">
    <property type="match status" value="1"/>
</dbReference>
<keyword evidence="4" id="KW-0540">Nuclease</keyword>
<dbReference type="Pfam" id="PF02720">
    <property type="entry name" value="DUF222"/>
    <property type="match status" value="1"/>
</dbReference>
<dbReference type="EMBL" id="QZVS01000095">
    <property type="protein sequence ID" value="RJT85689.1"/>
    <property type="molecule type" value="Genomic_DNA"/>
</dbReference>
<keyword evidence="4" id="KW-0378">Hydrolase</keyword>
<evidence type="ECO:0000256" key="2">
    <source>
        <dbReference type="SAM" id="MobiDB-lite"/>
    </source>
</evidence>
<evidence type="ECO:0000313" key="5">
    <source>
        <dbReference type="Proteomes" id="UP000272015"/>
    </source>
</evidence>
<protein>
    <submittedName>
        <fullName evidence="4">HNH endonuclease</fullName>
    </submittedName>
</protein>
<evidence type="ECO:0000313" key="4">
    <source>
        <dbReference type="EMBL" id="RJT85689.1"/>
    </source>
</evidence>
<dbReference type="GO" id="GO:0008270">
    <property type="term" value="F:zinc ion binding"/>
    <property type="evidence" value="ECO:0007669"/>
    <property type="project" value="InterPro"/>
</dbReference>
<keyword evidence="4" id="KW-0255">Endonuclease</keyword>
<dbReference type="Proteomes" id="UP000272015">
    <property type="component" value="Unassembled WGS sequence"/>
</dbReference>
<dbReference type="InterPro" id="IPR002711">
    <property type="entry name" value="HNH"/>
</dbReference>
<reference evidence="4 5" key="1">
    <citation type="submission" date="2018-09" db="EMBL/GenBank/DDBJ databases">
        <title>Novel species of Cryobacterium.</title>
        <authorList>
            <person name="Liu Q."/>
            <person name="Xin Y.-H."/>
        </authorList>
    </citation>
    <scope>NUCLEOTIDE SEQUENCE [LARGE SCALE GENOMIC DNA]</scope>
    <source>
        <strain evidence="4 5">Hh39</strain>
    </source>
</reference>
<organism evidence="4 5">
    <name type="scientific">Cryobacterium melibiosiphilum</name>
    <dbReference type="NCBI Taxonomy" id="995039"/>
    <lineage>
        <taxon>Bacteria</taxon>
        <taxon>Bacillati</taxon>
        <taxon>Actinomycetota</taxon>
        <taxon>Actinomycetes</taxon>
        <taxon>Micrococcales</taxon>
        <taxon>Microbacteriaceae</taxon>
        <taxon>Cryobacterium</taxon>
    </lineage>
</organism>
<dbReference type="SMART" id="SM00507">
    <property type="entry name" value="HNHc"/>
    <property type="match status" value="1"/>
</dbReference>
<dbReference type="CDD" id="cd00085">
    <property type="entry name" value="HNHc"/>
    <property type="match status" value="1"/>
</dbReference>
<keyword evidence="5" id="KW-1185">Reference proteome</keyword>
<dbReference type="GO" id="GO:0004519">
    <property type="term" value="F:endonuclease activity"/>
    <property type="evidence" value="ECO:0007669"/>
    <property type="project" value="UniProtKB-KW"/>
</dbReference>
<feature type="region of interest" description="Disordered" evidence="2">
    <location>
        <begin position="354"/>
        <end position="376"/>
    </location>
</feature>
<feature type="domain" description="HNH nuclease" evidence="3">
    <location>
        <begin position="279"/>
        <end position="332"/>
    </location>
</feature>
<dbReference type="OrthoDB" id="5177627at2"/>
<name>A0A3A5MBG8_9MICO</name>